<dbReference type="PANTHER" id="PTHR41694">
    <property type="entry name" value="ENDOGENOUS RETROVIRUS GROUP K MEMBER POL PROTEIN"/>
    <property type="match status" value="1"/>
</dbReference>
<dbReference type="EMBL" id="KZ509855">
    <property type="protein sequence ID" value="PKU33659.1"/>
    <property type="molecule type" value="Genomic_DNA"/>
</dbReference>
<dbReference type="OrthoDB" id="9950135at2759"/>
<feature type="domain" description="RNase H type-1" evidence="7">
    <location>
        <begin position="85"/>
        <end position="213"/>
    </location>
</feature>
<dbReference type="PANTHER" id="PTHR41694:SF5">
    <property type="entry name" value="RIBONUCLEASE H"/>
    <property type="match status" value="1"/>
</dbReference>
<keyword evidence="9" id="KW-1185">Reference proteome</keyword>
<evidence type="ECO:0000256" key="3">
    <source>
        <dbReference type="ARBA" id="ARBA00022722"/>
    </source>
</evidence>
<evidence type="ECO:0000256" key="6">
    <source>
        <dbReference type="ARBA" id="ARBA00022918"/>
    </source>
</evidence>
<evidence type="ECO:0000313" key="9">
    <source>
        <dbReference type="Proteomes" id="UP000233556"/>
    </source>
</evidence>
<dbReference type="CDD" id="cd09273">
    <property type="entry name" value="RNase_HI_RT_Bel"/>
    <property type="match status" value="1"/>
</dbReference>
<reference evidence="9" key="2">
    <citation type="submission" date="2017-12" db="EMBL/GenBank/DDBJ databases">
        <title>Genome sequence of the Bar-tailed Godwit (Limosa lapponica baueri).</title>
        <authorList>
            <person name="Lima N.C.B."/>
            <person name="Parody-Merino A.M."/>
            <person name="Battley P.F."/>
            <person name="Fidler A.E."/>
            <person name="Prosdocimi F."/>
        </authorList>
    </citation>
    <scope>NUCLEOTIDE SEQUENCE [LARGE SCALE GENOMIC DNA]</scope>
</reference>
<keyword evidence="5" id="KW-0378">Hydrolase</keyword>
<gene>
    <name evidence="8" type="ORF">llap_16040</name>
</gene>
<evidence type="ECO:0000256" key="4">
    <source>
        <dbReference type="ARBA" id="ARBA00022759"/>
    </source>
</evidence>
<dbReference type="AlphaFoldDB" id="A0A2I0TIN4"/>
<protein>
    <submittedName>
        <fullName evidence="8">Protein nynrin-like</fullName>
    </submittedName>
</protein>
<evidence type="ECO:0000256" key="1">
    <source>
        <dbReference type="ARBA" id="ARBA00022679"/>
    </source>
</evidence>
<dbReference type="Pfam" id="PF00075">
    <property type="entry name" value="RNase_H"/>
    <property type="match status" value="1"/>
</dbReference>
<keyword evidence="2" id="KW-0548">Nucleotidyltransferase</keyword>
<keyword evidence="3" id="KW-0540">Nuclease</keyword>
<organism evidence="8 9">
    <name type="scientific">Limosa lapponica baueri</name>
    <dbReference type="NCBI Taxonomy" id="1758121"/>
    <lineage>
        <taxon>Eukaryota</taxon>
        <taxon>Metazoa</taxon>
        <taxon>Chordata</taxon>
        <taxon>Craniata</taxon>
        <taxon>Vertebrata</taxon>
        <taxon>Euteleostomi</taxon>
        <taxon>Archelosauria</taxon>
        <taxon>Archosauria</taxon>
        <taxon>Dinosauria</taxon>
        <taxon>Saurischia</taxon>
        <taxon>Theropoda</taxon>
        <taxon>Coelurosauria</taxon>
        <taxon>Aves</taxon>
        <taxon>Neognathae</taxon>
        <taxon>Neoaves</taxon>
        <taxon>Charadriiformes</taxon>
        <taxon>Scolopacidae</taxon>
        <taxon>Limosa</taxon>
    </lineage>
</organism>
<evidence type="ECO:0000313" key="8">
    <source>
        <dbReference type="EMBL" id="PKU33659.1"/>
    </source>
</evidence>
<dbReference type="GO" id="GO:0004523">
    <property type="term" value="F:RNA-DNA hybrid ribonuclease activity"/>
    <property type="evidence" value="ECO:0007669"/>
    <property type="project" value="InterPro"/>
</dbReference>
<proteinExistence type="predicted"/>
<keyword evidence="6" id="KW-0695">RNA-directed DNA polymerase</keyword>
<dbReference type="InterPro" id="IPR002156">
    <property type="entry name" value="RNaseH_domain"/>
</dbReference>
<dbReference type="InterPro" id="IPR036397">
    <property type="entry name" value="RNaseH_sf"/>
</dbReference>
<sequence length="213" mass="23841">MFVPDMVTSVLEQKGGHWLSPSRMLKYQVVLLEQDDVELKTTTTLNPAMVLSSEVKDGEQLYHACLQTIEQVYSSRQDLKDEPLSNPELELFTDGSSFVREGKRMAGYTVVTTTGVIKAEALPVNTSAQKTELIVLQQALKIAEGKKVNIWTDSKYAYGVVHAHGAIWKKRVLLSAQGLPIKHKEEILHLLQDVQNPKEVAIMHCKACLDKLQ</sequence>
<evidence type="ECO:0000256" key="2">
    <source>
        <dbReference type="ARBA" id="ARBA00022695"/>
    </source>
</evidence>
<dbReference type="Gene3D" id="3.30.420.10">
    <property type="entry name" value="Ribonuclease H-like superfamily/Ribonuclease H"/>
    <property type="match status" value="1"/>
</dbReference>
<reference evidence="9" key="1">
    <citation type="submission" date="2017-11" db="EMBL/GenBank/DDBJ databases">
        <authorList>
            <person name="Lima N.C."/>
            <person name="Parody-Merino A.M."/>
            <person name="Battley P.F."/>
            <person name="Fidler A.E."/>
            <person name="Prosdocimi F."/>
        </authorList>
    </citation>
    <scope>NUCLEOTIDE SEQUENCE [LARGE SCALE GENOMIC DNA]</scope>
</reference>
<evidence type="ECO:0000256" key="5">
    <source>
        <dbReference type="ARBA" id="ARBA00022801"/>
    </source>
</evidence>
<keyword evidence="4" id="KW-0255">Endonuclease</keyword>
<dbReference type="PROSITE" id="PS50879">
    <property type="entry name" value="RNASE_H_1"/>
    <property type="match status" value="1"/>
</dbReference>
<accession>A0A2I0TIN4</accession>
<dbReference type="GO" id="GO:0003676">
    <property type="term" value="F:nucleic acid binding"/>
    <property type="evidence" value="ECO:0007669"/>
    <property type="project" value="InterPro"/>
</dbReference>
<dbReference type="GO" id="GO:0003964">
    <property type="term" value="F:RNA-directed DNA polymerase activity"/>
    <property type="evidence" value="ECO:0007669"/>
    <property type="project" value="UniProtKB-KW"/>
</dbReference>
<dbReference type="SUPFAM" id="SSF53098">
    <property type="entry name" value="Ribonuclease H-like"/>
    <property type="match status" value="1"/>
</dbReference>
<dbReference type="InterPro" id="IPR012337">
    <property type="entry name" value="RNaseH-like_sf"/>
</dbReference>
<dbReference type="Proteomes" id="UP000233556">
    <property type="component" value="Unassembled WGS sequence"/>
</dbReference>
<name>A0A2I0TIN4_LIMLA</name>
<keyword evidence="1" id="KW-0808">Transferase</keyword>
<evidence type="ECO:0000259" key="7">
    <source>
        <dbReference type="PROSITE" id="PS50879"/>
    </source>
</evidence>